<dbReference type="PANTHER" id="PTHR19331">
    <property type="entry name" value="SCAVENGER RECEPTOR DOMAIN-CONTAINING"/>
    <property type="match status" value="1"/>
</dbReference>
<keyword evidence="6" id="KW-0325">Glycoprotein</keyword>
<dbReference type="GO" id="GO:0016020">
    <property type="term" value="C:membrane"/>
    <property type="evidence" value="ECO:0007669"/>
    <property type="project" value="InterPro"/>
</dbReference>
<proteinExistence type="predicted"/>
<dbReference type="PANTHER" id="PTHR19331:SF22">
    <property type="entry name" value="DELETED IN MALIGNANT BRAIN TUMORS 1 PROTEIN"/>
    <property type="match status" value="1"/>
</dbReference>
<evidence type="ECO:0000256" key="2">
    <source>
        <dbReference type="ARBA" id="ARBA00022525"/>
    </source>
</evidence>
<dbReference type="FunFam" id="3.10.250.10:FF:000001">
    <property type="entry name" value="Lysyl oxidase 4 isoform X1"/>
    <property type="match status" value="1"/>
</dbReference>
<keyword evidence="4" id="KW-0677">Repeat</keyword>
<dbReference type="InterPro" id="IPR055356">
    <property type="entry name" value="ZP-N"/>
</dbReference>
<dbReference type="InterPro" id="IPR036772">
    <property type="entry name" value="SRCR-like_dom_sf"/>
</dbReference>
<dbReference type="InterPro" id="IPR042235">
    <property type="entry name" value="ZP-C_dom"/>
</dbReference>
<evidence type="ECO:0000256" key="4">
    <source>
        <dbReference type="ARBA" id="ARBA00022737"/>
    </source>
</evidence>
<feature type="domain" description="SRCR" evidence="8">
    <location>
        <begin position="42"/>
        <end position="142"/>
    </location>
</feature>
<sequence>MGDVACTGGETELSQCPHRGFVSNKCSHNDDAGVVCEALSPVRLVNSADRCSGRVELFHNGEWGTVCDDEWDMDNADVLCRQLGCGRARATPHNAAFGEGTGPIWLDDVNCFGSEPSITDCRHNGFGNHNCGHHEDASVVCELRDQEVEVNQFICGQDKIQVGLNMLTVSFSGLDPLSGHLVDRDCIKSRVEDNIVWYEVEPREGICGNSMRTNSTHFTYTNSLFLYAHNTNSFSVPASLPFSCVYSLDLDTGLNADIRPLVPTGGIISSGGPPRGVMSLYRDQSYTSTYPSGSVSLPVGQPLYVGVTVEEKDVTFAAVLDHCYATYSSDPNDQKRQYLIQNKCSTDLQQVSVVESGTSLRARFTALLFVPHGEYRTFYLHCHLHLCSPGPCVPVCSRRAPRSVSEDVRIQPLTIGPITCE</sequence>
<feature type="domain" description="ZP" evidence="9">
    <location>
        <begin position="154"/>
        <end position="403"/>
    </location>
</feature>
<evidence type="ECO:0000259" key="9">
    <source>
        <dbReference type="PROSITE" id="PS51034"/>
    </source>
</evidence>
<accession>A0AAV2LL17</accession>
<dbReference type="InterPro" id="IPR001507">
    <property type="entry name" value="ZP_dom"/>
</dbReference>
<dbReference type="Gene3D" id="2.60.40.3210">
    <property type="entry name" value="Zona pellucida, ZP-N domain"/>
    <property type="match status" value="1"/>
</dbReference>
<evidence type="ECO:0000313" key="10">
    <source>
        <dbReference type="EMBL" id="CAL1601898.1"/>
    </source>
</evidence>
<gene>
    <name evidence="10" type="ORF">KC01_LOCUS29762</name>
</gene>
<dbReference type="Pfam" id="PF00530">
    <property type="entry name" value="SRCR"/>
    <property type="match status" value="2"/>
</dbReference>
<evidence type="ECO:0000256" key="5">
    <source>
        <dbReference type="ARBA" id="ARBA00023157"/>
    </source>
</evidence>
<keyword evidence="11" id="KW-1185">Reference proteome</keyword>
<dbReference type="InterPro" id="IPR055355">
    <property type="entry name" value="ZP-C"/>
</dbReference>
<evidence type="ECO:0000256" key="1">
    <source>
        <dbReference type="ARBA" id="ARBA00004613"/>
    </source>
</evidence>
<keyword evidence="3" id="KW-0732">Signal</keyword>
<evidence type="ECO:0000256" key="6">
    <source>
        <dbReference type="ARBA" id="ARBA00023180"/>
    </source>
</evidence>
<comment type="subcellular location">
    <subcellularLocation>
        <location evidence="1">Secreted</location>
    </subcellularLocation>
</comment>
<evidence type="ECO:0000313" key="11">
    <source>
        <dbReference type="Proteomes" id="UP001497482"/>
    </source>
</evidence>
<dbReference type="PROSITE" id="PS51034">
    <property type="entry name" value="ZP_2"/>
    <property type="match status" value="1"/>
</dbReference>
<evidence type="ECO:0000256" key="7">
    <source>
        <dbReference type="PROSITE-ProRule" id="PRU00196"/>
    </source>
</evidence>
<protein>
    <submittedName>
        <fullName evidence="10">Uncharacterized protein</fullName>
    </submittedName>
</protein>
<feature type="domain" description="SRCR" evidence="8">
    <location>
        <begin position="1"/>
        <end position="37"/>
    </location>
</feature>
<dbReference type="AlphaFoldDB" id="A0AAV2LL17"/>
<feature type="disulfide bond" evidence="7">
    <location>
        <begin position="67"/>
        <end position="131"/>
    </location>
</feature>
<dbReference type="SUPFAM" id="SSF56487">
    <property type="entry name" value="SRCR-like"/>
    <property type="match status" value="2"/>
</dbReference>
<feature type="disulfide bond" evidence="7">
    <location>
        <begin position="6"/>
        <end position="16"/>
    </location>
</feature>
<dbReference type="Gene3D" id="3.10.250.10">
    <property type="entry name" value="SRCR-like domain"/>
    <property type="match status" value="2"/>
</dbReference>
<name>A0AAV2LL17_KNICA</name>
<dbReference type="SMART" id="SM00202">
    <property type="entry name" value="SR"/>
    <property type="match status" value="1"/>
</dbReference>
<reference evidence="10 11" key="1">
    <citation type="submission" date="2024-04" db="EMBL/GenBank/DDBJ databases">
        <authorList>
            <person name="Waldvogel A.-M."/>
            <person name="Schoenle A."/>
        </authorList>
    </citation>
    <scope>NUCLEOTIDE SEQUENCE [LARGE SCALE GENOMIC DNA]</scope>
</reference>
<keyword evidence="5 7" id="KW-1015">Disulfide bond</keyword>
<dbReference type="Proteomes" id="UP001497482">
    <property type="component" value="Chromosome 3"/>
</dbReference>
<comment type="caution">
    <text evidence="7">Lacks conserved residue(s) required for the propagation of feature annotation.</text>
</comment>
<dbReference type="SMART" id="SM00241">
    <property type="entry name" value="ZP"/>
    <property type="match status" value="1"/>
</dbReference>
<feature type="disulfide bond" evidence="7">
    <location>
        <begin position="111"/>
        <end position="121"/>
    </location>
</feature>
<dbReference type="PRINTS" id="PR00258">
    <property type="entry name" value="SPERACTRCPTR"/>
</dbReference>
<feature type="disulfide bond" evidence="7">
    <location>
        <begin position="80"/>
        <end position="141"/>
    </location>
</feature>
<organism evidence="10 11">
    <name type="scientific">Knipowitschia caucasica</name>
    <name type="common">Caucasian dwarf goby</name>
    <name type="synonym">Pomatoschistus caucasicus</name>
    <dbReference type="NCBI Taxonomy" id="637954"/>
    <lineage>
        <taxon>Eukaryota</taxon>
        <taxon>Metazoa</taxon>
        <taxon>Chordata</taxon>
        <taxon>Craniata</taxon>
        <taxon>Vertebrata</taxon>
        <taxon>Euteleostomi</taxon>
        <taxon>Actinopterygii</taxon>
        <taxon>Neopterygii</taxon>
        <taxon>Teleostei</taxon>
        <taxon>Neoteleostei</taxon>
        <taxon>Acanthomorphata</taxon>
        <taxon>Gobiaria</taxon>
        <taxon>Gobiiformes</taxon>
        <taxon>Gobioidei</taxon>
        <taxon>Gobiidae</taxon>
        <taxon>Gobiinae</taxon>
        <taxon>Knipowitschia</taxon>
    </lineage>
</organism>
<dbReference type="Pfam" id="PF23344">
    <property type="entry name" value="ZP-N"/>
    <property type="match status" value="1"/>
</dbReference>
<dbReference type="Gene3D" id="2.60.40.4100">
    <property type="entry name" value="Zona pellucida, ZP-C domain"/>
    <property type="match status" value="1"/>
</dbReference>
<dbReference type="Pfam" id="PF00100">
    <property type="entry name" value="Zona_pellucida"/>
    <property type="match status" value="1"/>
</dbReference>
<evidence type="ECO:0000256" key="3">
    <source>
        <dbReference type="ARBA" id="ARBA00022729"/>
    </source>
</evidence>
<dbReference type="PROSITE" id="PS50287">
    <property type="entry name" value="SRCR_2"/>
    <property type="match status" value="2"/>
</dbReference>
<dbReference type="InterPro" id="IPR001190">
    <property type="entry name" value="SRCR"/>
</dbReference>
<keyword evidence="2" id="KW-0964">Secreted</keyword>
<dbReference type="EMBL" id="OZ035825">
    <property type="protein sequence ID" value="CAL1601898.1"/>
    <property type="molecule type" value="Genomic_DNA"/>
</dbReference>
<evidence type="ECO:0000259" key="8">
    <source>
        <dbReference type="PROSITE" id="PS50287"/>
    </source>
</evidence>